<protein>
    <submittedName>
        <fullName evidence="2">Inherit from COG: Methyltransferase</fullName>
    </submittedName>
</protein>
<evidence type="ECO:0000313" key="2">
    <source>
        <dbReference type="EMBL" id="CAB9501526.1"/>
    </source>
</evidence>
<dbReference type="Proteomes" id="UP001153069">
    <property type="component" value="Unassembled WGS sequence"/>
</dbReference>
<dbReference type="OrthoDB" id="45755at2759"/>
<comment type="caution">
    <text evidence="2">The sequence shown here is derived from an EMBL/GenBank/DDBJ whole genome shotgun (WGS) entry which is preliminary data.</text>
</comment>
<dbReference type="EMBL" id="CAICTM010000110">
    <property type="protein sequence ID" value="CAB9501526.1"/>
    <property type="molecule type" value="Genomic_DNA"/>
</dbReference>
<evidence type="ECO:0000313" key="3">
    <source>
        <dbReference type="Proteomes" id="UP001153069"/>
    </source>
</evidence>
<keyword evidence="3" id="KW-1185">Reference proteome</keyword>
<keyword evidence="2" id="KW-0489">Methyltransferase</keyword>
<name>A0A9N8DIZ9_9STRA</name>
<gene>
    <name evidence="2" type="ORF">SEMRO_111_G055240.1</name>
</gene>
<dbReference type="SUPFAM" id="SSF53335">
    <property type="entry name" value="S-adenosyl-L-methionine-dependent methyltransferases"/>
    <property type="match status" value="1"/>
</dbReference>
<dbReference type="InterPro" id="IPR029063">
    <property type="entry name" value="SAM-dependent_MTases_sf"/>
</dbReference>
<feature type="domain" description="Methyltransferase FkbM" evidence="1">
    <location>
        <begin position="168"/>
        <end position="327"/>
    </location>
</feature>
<dbReference type="GO" id="GO:0008168">
    <property type="term" value="F:methyltransferase activity"/>
    <property type="evidence" value="ECO:0007669"/>
    <property type="project" value="UniProtKB-KW"/>
</dbReference>
<dbReference type="Pfam" id="PF05050">
    <property type="entry name" value="Methyltransf_21"/>
    <property type="match status" value="1"/>
</dbReference>
<reference evidence="2" key="1">
    <citation type="submission" date="2020-06" db="EMBL/GenBank/DDBJ databases">
        <authorList>
            <consortium name="Plant Systems Biology data submission"/>
        </authorList>
    </citation>
    <scope>NUCLEOTIDE SEQUENCE</scope>
    <source>
        <strain evidence="2">D6</strain>
    </source>
</reference>
<dbReference type="PANTHER" id="PTHR34203:SF13">
    <property type="entry name" value="EXPRESSED PROTEIN"/>
    <property type="match status" value="1"/>
</dbReference>
<dbReference type="Gene3D" id="3.40.50.150">
    <property type="entry name" value="Vaccinia Virus protein VP39"/>
    <property type="match status" value="1"/>
</dbReference>
<keyword evidence="2" id="KW-0808">Transferase</keyword>
<dbReference type="PANTHER" id="PTHR34203">
    <property type="entry name" value="METHYLTRANSFERASE, FKBM FAMILY PROTEIN"/>
    <property type="match status" value="1"/>
</dbReference>
<organism evidence="2 3">
    <name type="scientific">Seminavis robusta</name>
    <dbReference type="NCBI Taxonomy" id="568900"/>
    <lineage>
        <taxon>Eukaryota</taxon>
        <taxon>Sar</taxon>
        <taxon>Stramenopiles</taxon>
        <taxon>Ochrophyta</taxon>
        <taxon>Bacillariophyta</taxon>
        <taxon>Bacillariophyceae</taxon>
        <taxon>Bacillariophycidae</taxon>
        <taxon>Naviculales</taxon>
        <taxon>Naviculaceae</taxon>
        <taxon>Seminavis</taxon>
    </lineage>
</organism>
<evidence type="ECO:0000259" key="1">
    <source>
        <dbReference type="Pfam" id="PF05050"/>
    </source>
</evidence>
<dbReference type="InterPro" id="IPR052514">
    <property type="entry name" value="SAM-dependent_MTase"/>
</dbReference>
<dbReference type="AlphaFoldDB" id="A0A9N8DIZ9"/>
<proteinExistence type="predicted"/>
<dbReference type="NCBIfam" id="TIGR01444">
    <property type="entry name" value="fkbM_fam"/>
    <property type="match status" value="1"/>
</dbReference>
<sequence>MARPLTRNGSHRNGNFLGRLQSEYSLHPVAVMVALGLLGLSGVFHLYNSSHNSYQPEHRQSLLNLHKSDTKQKLRDPGDMIPVDCPGYLKQHLAGKLDDPNKGVVHAAQVPRGNDHHPNFFISLHSQEFDHTRWVIMDKRDYYEKAVTAAFIEVLNDPKATRPQRVIDVGGNIGFFTHLSAANGPVIVDAFEPNDKNRLRFCESLQLNQWTSEFEENTPAAFAQESHVNLYDYGVGKDPGYFNFKAHPNNPGQGRFVRRSANADDKGTRVINLDQLARTRGWFESRPDIAILKVDVEGLDPFVIEGASVLLQAKLVRHVFMEISVAPTGKDMKDAIGINKVALKLLFRSGYELYKVGGWIGPDKLVDFSKEKIGNTNDIDAKTDLII</sequence>
<dbReference type="InterPro" id="IPR006342">
    <property type="entry name" value="FkbM_mtfrase"/>
</dbReference>
<dbReference type="GO" id="GO:0032259">
    <property type="term" value="P:methylation"/>
    <property type="evidence" value="ECO:0007669"/>
    <property type="project" value="UniProtKB-KW"/>
</dbReference>
<accession>A0A9N8DIZ9</accession>